<evidence type="ECO:0000256" key="10">
    <source>
        <dbReference type="ARBA" id="ARBA00022837"/>
    </source>
</evidence>
<evidence type="ECO:0000259" key="16">
    <source>
        <dbReference type="Pfam" id="PF00884"/>
    </source>
</evidence>
<evidence type="ECO:0000256" key="12">
    <source>
        <dbReference type="ARBA" id="ARBA00023180"/>
    </source>
</evidence>
<dbReference type="Pfam" id="PF00884">
    <property type="entry name" value="Sulfatase"/>
    <property type="match status" value="1"/>
</dbReference>
<organism evidence="18 19">
    <name type="scientific">Cyprinus carpio</name>
    <name type="common">Common carp</name>
    <dbReference type="NCBI Taxonomy" id="7962"/>
    <lineage>
        <taxon>Eukaryota</taxon>
        <taxon>Metazoa</taxon>
        <taxon>Chordata</taxon>
        <taxon>Craniata</taxon>
        <taxon>Vertebrata</taxon>
        <taxon>Euteleostomi</taxon>
        <taxon>Actinopterygii</taxon>
        <taxon>Neopterygii</taxon>
        <taxon>Teleostei</taxon>
        <taxon>Ostariophysi</taxon>
        <taxon>Cypriniformes</taxon>
        <taxon>Cyprinidae</taxon>
        <taxon>Cyprininae</taxon>
        <taxon>Cyprinus</taxon>
    </lineage>
</organism>
<dbReference type="GO" id="GO:0005886">
    <property type="term" value="C:plasma membrane"/>
    <property type="evidence" value="ECO:0007669"/>
    <property type="project" value="TreeGrafter"/>
</dbReference>
<keyword evidence="12" id="KW-0325">Glycoprotein</keyword>
<evidence type="ECO:0000256" key="15">
    <source>
        <dbReference type="SAM" id="SignalP"/>
    </source>
</evidence>
<dbReference type="PANTHER" id="PTHR43108:SF1">
    <property type="entry name" value="EXTRACELLULAR SULFATASE SULF-1"/>
    <property type="match status" value="1"/>
</dbReference>
<dbReference type="InterPro" id="IPR000917">
    <property type="entry name" value="Sulfatase_N"/>
</dbReference>
<feature type="domain" description="Extracellular sulfatase C-terminal" evidence="17">
    <location>
        <begin position="517"/>
        <end position="661"/>
    </location>
</feature>
<dbReference type="GO" id="GO:0005783">
    <property type="term" value="C:endoplasmic reticulum"/>
    <property type="evidence" value="ECO:0007669"/>
    <property type="project" value="UniProtKB-SubCell"/>
</dbReference>
<evidence type="ECO:0000256" key="9">
    <source>
        <dbReference type="ARBA" id="ARBA00022824"/>
    </source>
</evidence>
<dbReference type="AlphaFoldDB" id="A0A8C1FZ28"/>
<keyword evidence="8" id="KW-0378">Hydrolase</keyword>
<feature type="region of interest" description="Disordered" evidence="14">
    <location>
        <begin position="1022"/>
        <end position="1077"/>
    </location>
</feature>
<evidence type="ECO:0000256" key="2">
    <source>
        <dbReference type="ARBA" id="ARBA00004240"/>
    </source>
</evidence>
<evidence type="ECO:0000256" key="14">
    <source>
        <dbReference type="SAM" id="MobiDB-lite"/>
    </source>
</evidence>
<feature type="compositionally biased region" description="Basic and acidic residues" evidence="14">
    <location>
        <begin position="478"/>
        <end position="494"/>
    </location>
</feature>
<dbReference type="GO" id="GO:0009986">
    <property type="term" value="C:cell surface"/>
    <property type="evidence" value="ECO:0007669"/>
    <property type="project" value="UniProtKB-SubCell"/>
</dbReference>
<dbReference type="Pfam" id="PF12548">
    <property type="entry name" value="DUF3740"/>
    <property type="match status" value="1"/>
</dbReference>
<dbReference type="CDD" id="cd16147">
    <property type="entry name" value="G6S"/>
    <property type="match status" value="1"/>
</dbReference>
<feature type="domain" description="Sulfatase N-terminal" evidence="16">
    <location>
        <begin position="42"/>
        <end position="355"/>
    </location>
</feature>
<evidence type="ECO:0000256" key="13">
    <source>
        <dbReference type="SAM" id="Coils"/>
    </source>
</evidence>
<evidence type="ECO:0000256" key="11">
    <source>
        <dbReference type="ARBA" id="ARBA00023034"/>
    </source>
</evidence>
<keyword evidence="19" id="KW-1185">Reference proteome</keyword>
<dbReference type="GO" id="GO:0010575">
    <property type="term" value="P:positive regulation of vascular endothelial growth factor production"/>
    <property type="evidence" value="ECO:0007669"/>
    <property type="project" value="TreeGrafter"/>
</dbReference>
<evidence type="ECO:0000256" key="7">
    <source>
        <dbReference type="ARBA" id="ARBA00022729"/>
    </source>
</evidence>
<dbReference type="PROSITE" id="PS00523">
    <property type="entry name" value="SULFATASE_1"/>
    <property type="match status" value="1"/>
</dbReference>
<keyword evidence="7 15" id="KW-0732">Signal</keyword>
<sequence length="1077" mass="123434">MMQLVSLAWMMVLAAPLVCSGFTTRGQGLRGRVLGDRRNIRPNIILIMTDDQDVELGSLQVMNKTRKIMEDGGTSFTNAFVTTPMCCPSRSSMLTGKYVHNHNTYTNNENCSSPSWQAQHEPRSFAVYLNNTGYRTGKKLNKRQTTHSDLLYRKNTGKNFYTTAILQEKNDYFTDLITNDSINYFRMSKRMYPHRPVMMVISHAAPHGPEDSAPQYSELFPNASQHITPSYNYAPNMDKHWIMQYTGPMKPIHMEFTNYLHRKRLQTLMSVDDSVEKIYNVLVDTGELENTYIIYTADHGYHVGQFGLVKGKSMPYDFDIRVPFFVRGPNVEPGARNNHLVLNIDLAPTILDIAGLDTPPDMDGKSVLKLLEQEKTGNRFKPNRKPKVWRDTFLVERGKILRKKDDSEGNLNTQHSNSLPKYKKLKEVCQQAEYQTPCEQPGQKWHCVEEVSGRWRLQKCKGSLKEGSKKRARSLHSRSYDSREKDCHCGDRPYKSAKAARRTQRQFAHSSNPSYRPRFVHMRPARSLSVEFEGEIYDVDLQADDKTPLEPRPVSKRHHEPEGGLDSDFGLESDDGSEEMQSDDTNAVGYPNSLKVTHKCFILMNDTVHCEREIYQSSRAWKDHKNFVDQEIELLQDKMKQLREVRGHLKRRRPDECDCGKKSPYGVIKLRALFLKVMQEVDSKTQLYNEIRRRKKERKERKRQRKGDDCSLPGLTCFAHNNDHWQTAPFWNLGGFCACTSSNNNTYWCLRTINETHNTLFCEFATGFLEYFDLNSDPYQLTNAVYTVERDVLSQLHLQLMEMRSCQGHKQCNPRPKGLDAEHSQPGMSTKVKLPNFTEDIDWQGLADLYCMNESLYEHRRNYSPDLDDWMNFWKDVDTMFALLGNLKTLNQTNKLDPLAELGSGVLEEASGAGFPIREERPLNPVTEGPSRGPTPQTLQKSRLKSSNELPEGHPAKPSALPRGDTWVQQLEKELDNDGITFSGNGVTELETRHDFLLRSSKILDRHLPEEEEDIFQAQGYLPLSSQPARPPEPTGESPPAQNDTPQEKWNGSVRPFTHKPRDVQDSEGSASGPSPL</sequence>
<dbReference type="GO" id="GO:0046872">
    <property type="term" value="F:metal ion binding"/>
    <property type="evidence" value="ECO:0007669"/>
    <property type="project" value="UniProtKB-KW"/>
</dbReference>
<dbReference type="Ensembl" id="ENSCCRT00010001287.1">
    <property type="protein sequence ID" value="ENSCCRP00010001167.1"/>
    <property type="gene ID" value="ENSCCRG00010000406.1"/>
</dbReference>
<keyword evidence="9" id="KW-0256">Endoplasmic reticulum</keyword>
<comment type="subcellular location">
    <subcellularLocation>
        <location evidence="3">Cell surface</location>
    </subcellularLocation>
    <subcellularLocation>
        <location evidence="2">Endoplasmic reticulum</location>
    </subcellularLocation>
    <subcellularLocation>
        <location evidence="4">Golgi apparatus</location>
        <location evidence="4">Golgi stack</location>
    </subcellularLocation>
</comment>
<keyword evidence="11" id="KW-0333">Golgi apparatus</keyword>
<dbReference type="SUPFAM" id="SSF53649">
    <property type="entry name" value="Alkaline phosphatase-like"/>
    <property type="match status" value="2"/>
</dbReference>
<reference evidence="18" key="1">
    <citation type="submission" date="2025-08" db="UniProtKB">
        <authorList>
            <consortium name="Ensembl"/>
        </authorList>
    </citation>
    <scope>IDENTIFICATION</scope>
</reference>
<feature type="region of interest" description="Disordered" evidence="14">
    <location>
        <begin position="462"/>
        <end position="518"/>
    </location>
</feature>
<accession>A0A8C1FZ28</accession>
<feature type="chain" id="PRO_5034521553" evidence="15">
    <location>
        <begin position="22"/>
        <end position="1077"/>
    </location>
</feature>
<dbReference type="Proteomes" id="UP000694427">
    <property type="component" value="Unplaced"/>
</dbReference>
<comment type="similarity">
    <text evidence="5">Belongs to the sulfatase family.</text>
</comment>
<feature type="region of interest" description="Disordered" evidence="14">
    <location>
        <begin position="542"/>
        <end position="589"/>
    </location>
</feature>
<feature type="compositionally biased region" description="Polar residues" evidence="14">
    <location>
        <begin position="505"/>
        <end position="514"/>
    </location>
</feature>
<evidence type="ECO:0000313" key="18">
    <source>
        <dbReference type="Ensembl" id="ENSCCRP00010001167.1"/>
    </source>
</evidence>
<dbReference type="GO" id="GO:0032836">
    <property type="term" value="P:glomerular basement membrane development"/>
    <property type="evidence" value="ECO:0007669"/>
    <property type="project" value="TreeGrafter"/>
</dbReference>
<comment type="cofactor">
    <cofactor evidence="1">
        <name>Ca(2+)</name>
        <dbReference type="ChEBI" id="CHEBI:29108"/>
    </cofactor>
</comment>
<evidence type="ECO:0000256" key="4">
    <source>
        <dbReference type="ARBA" id="ARBA00004348"/>
    </source>
</evidence>
<evidence type="ECO:0000256" key="8">
    <source>
        <dbReference type="ARBA" id="ARBA00022801"/>
    </source>
</evidence>
<name>A0A8C1FZ28_CYPCA</name>
<evidence type="ECO:0000313" key="19">
    <source>
        <dbReference type="Proteomes" id="UP000694427"/>
    </source>
</evidence>
<dbReference type="GO" id="GO:0040037">
    <property type="term" value="P:negative regulation of fibroblast growth factor receptor signaling pathway"/>
    <property type="evidence" value="ECO:0007669"/>
    <property type="project" value="TreeGrafter"/>
</dbReference>
<dbReference type="Gene3D" id="3.40.720.10">
    <property type="entry name" value="Alkaline Phosphatase, subunit A"/>
    <property type="match status" value="1"/>
</dbReference>
<evidence type="ECO:0000256" key="5">
    <source>
        <dbReference type="ARBA" id="ARBA00008779"/>
    </source>
</evidence>
<dbReference type="GO" id="GO:0008449">
    <property type="term" value="F:N-acetylglucosamine-6-sulfatase activity"/>
    <property type="evidence" value="ECO:0007669"/>
    <property type="project" value="TreeGrafter"/>
</dbReference>
<dbReference type="InterPro" id="IPR024609">
    <property type="entry name" value="Extracellular_sulfatase_C"/>
</dbReference>
<dbReference type="GO" id="GO:0005795">
    <property type="term" value="C:Golgi stack"/>
    <property type="evidence" value="ECO:0007669"/>
    <property type="project" value="UniProtKB-SubCell"/>
</dbReference>
<feature type="signal peptide" evidence="15">
    <location>
        <begin position="1"/>
        <end position="21"/>
    </location>
</feature>
<protein>
    <submittedName>
        <fullName evidence="18">Sulfatase 1</fullName>
    </submittedName>
</protein>
<keyword evidence="6" id="KW-0479">Metal-binding</keyword>
<keyword evidence="10" id="KW-0106">Calcium</keyword>
<reference evidence="18" key="2">
    <citation type="submission" date="2025-09" db="UniProtKB">
        <authorList>
            <consortium name="Ensembl"/>
        </authorList>
    </citation>
    <scope>IDENTIFICATION</scope>
</reference>
<feature type="compositionally biased region" description="Acidic residues" evidence="14">
    <location>
        <begin position="563"/>
        <end position="582"/>
    </location>
</feature>
<evidence type="ECO:0000259" key="17">
    <source>
        <dbReference type="Pfam" id="PF12548"/>
    </source>
</evidence>
<proteinExistence type="inferred from homology"/>
<dbReference type="GO" id="GO:0030201">
    <property type="term" value="P:heparan sulfate proteoglycan metabolic process"/>
    <property type="evidence" value="ECO:0007669"/>
    <property type="project" value="TreeGrafter"/>
</dbReference>
<evidence type="ECO:0000256" key="6">
    <source>
        <dbReference type="ARBA" id="ARBA00022723"/>
    </source>
</evidence>
<dbReference type="GO" id="GO:0030177">
    <property type="term" value="P:positive regulation of Wnt signaling pathway"/>
    <property type="evidence" value="ECO:0007669"/>
    <property type="project" value="TreeGrafter"/>
</dbReference>
<dbReference type="InterPro" id="IPR017850">
    <property type="entry name" value="Alkaline_phosphatase_core_sf"/>
</dbReference>
<feature type="region of interest" description="Disordered" evidence="14">
    <location>
        <begin position="913"/>
        <end position="964"/>
    </location>
</feature>
<feature type="compositionally biased region" description="Polar residues" evidence="14">
    <location>
        <begin position="1040"/>
        <end position="1050"/>
    </location>
</feature>
<feature type="compositionally biased region" description="Polar residues" evidence="14">
    <location>
        <begin position="934"/>
        <end position="949"/>
    </location>
</feature>
<evidence type="ECO:0000256" key="3">
    <source>
        <dbReference type="ARBA" id="ARBA00004241"/>
    </source>
</evidence>
<dbReference type="PANTHER" id="PTHR43108">
    <property type="entry name" value="N-ACETYLGLUCOSAMINE-6-SULFATASE FAMILY MEMBER"/>
    <property type="match status" value="1"/>
</dbReference>
<feature type="coiled-coil region" evidence="13">
    <location>
        <begin position="625"/>
        <end position="652"/>
    </location>
</feature>
<dbReference type="InterPro" id="IPR024607">
    <property type="entry name" value="Sulfatase_CS"/>
</dbReference>
<keyword evidence="13" id="KW-0175">Coiled coil</keyword>
<evidence type="ECO:0000256" key="1">
    <source>
        <dbReference type="ARBA" id="ARBA00001913"/>
    </source>
</evidence>
<dbReference type="GO" id="GO:0005539">
    <property type="term" value="F:glycosaminoglycan binding"/>
    <property type="evidence" value="ECO:0007669"/>
    <property type="project" value="TreeGrafter"/>
</dbReference>
<feature type="compositionally biased region" description="Polar residues" evidence="14">
    <location>
        <begin position="1067"/>
        <end position="1077"/>
    </location>
</feature>